<dbReference type="PIRSF" id="PIRSF009320">
    <property type="entry name" value="Nuc_binding_HP_1000"/>
    <property type="match status" value="1"/>
</dbReference>
<dbReference type="PANTHER" id="PTHR13696">
    <property type="entry name" value="P-LOOP CONTAINING NUCLEOSIDE TRIPHOSPHATE HYDROLASE"/>
    <property type="match status" value="1"/>
</dbReference>
<dbReference type="RefSeq" id="WP_005375199.1">
    <property type="nucleotide sequence ID" value="NZ_CM001476.1"/>
</dbReference>
<gene>
    <name evidence="2" type="ORF">Metal_4010</name>
</gene>
<dbReference type="SUPFAM" id="SSF52540">
    <property type="entry name" value="P-loop containing nucleoside triphosphate hydrolases"/>
    <property type="match status" value="1"/>
</dbReference>
<evidence type="ECO:0000259" key="1">
    <source>
        <dbReference type="Pfam" id="PF01656"/>
    </source>
</evidence>
<dbReference type="eggNOG" id="COG1192">
    <property type="taxonomic scope" value="Bacteria"/>
</dbReference>
<organism evidence="2 3">
    <name type="scientific">Methylomicrobium album BG8</name>
    <dbReference type="NCBI Taxonomy" id="686340"/>
    <lineage>
        <taxon>Bacteria</taxon>
        <taxon>Pseudomonadati</taxon>
        <taxon>Pseudomonadota</taxon>
        <taxon>Gammaproteobacteria</taxon>
        <taxon>Methylococcales</taxon>
        <taxon>Methylococcaceae</taxon>
        <taxon>Methylomicrobium</taxon>
    </lineage>
</organism>
<dbReference type="CDD" id="cd02042">
    <property type="entry name" value="ParAB_family"/>
    <property type="match status" value="1"/>
</dbReference>
<dbReference type="Pfam" id="PF01656">
    <property type="entry name" value="CbiA"/>
    <property type="match status" value="1"/>
</dbReference>
<dbReference type="InterPro" id="IPR050678">
    <property type="entry name" value="DNA_Partitioning_ATPase"/>
</dbReference>
<dbReference type="AlphaFoldDB" id="H8GRJ9"/>
<accession>H8GRJ9</accession>
<reference evidence="2 3" key="1">
    <citation type="journal article" date="2013" name="Genome Announc.">
        <title>Genome Sequence of the Obligate Gammaproteobacterial Methanotroph Methylomicrobium album Strain BG8.</title>
        <authorList>
            <person name="Kits K.D."/>
            <person name="Kalyuzhnaya M.G."/>
            <person name="Klotz M.G."/>
            <person name="Jetten M.S."/>
            <person name="Op den Camp H.J."/>
            <person name="Vuilleumier S."/>
            <person name="Bringel F."/>
            <person name="Dispirito A.A."/>
            <person name="Murrell J.C."/>
            <person name="Bruce D."/>
            <person name="Cheng J.F."/>
            <person name="Copeland A."/>
            <person name="Goodwin L."/>
            <person name="Hauser L."/>
            <person name="Lajus A."/>
            <person name="Land M.L."/>
            <person name="Lapidus A."/>
            <person name="Lucas S."/>
            <person name="Medigue C."/>
            <person name="Pitluck S."/>
            <person name="Woyke T."/>
            <person name="Zeytun A."/>
            <person name="Stein L.Y."/>
        </authorList>
    </citation>
    <scope>NUCLEOTIDE SEQUENCE [LARGE SCALE GENOMIC DNA]</scope>
    <source>
        <strain evidence="2 3">BG8</strain>
        <plasmid evidence="2">pMETAL01</plasmid>
    </source>
</reference>
<keyword evidence="3" id="KW-1185">Reference proteome</keyword>
<dbReference type="Proteomes" id="UP000005090">
    <property type="component" value="Plasmid pMETAL01"/>
</dbReference>
<keyword evidence="2" id="KW-0614">Plasmid</keyword>
<sequence>MIVLIGGEKGGTGKTTLATNLAAMRALAGRDVLLIDTDPQGSANYWAQSRDEEKITPRVACVQKFGKGIPAEVKDLATRYDDIIIDAGGRDSVELRSSMVIAEKVYIPIQPSQFDIWTLGQMDELVETARGFNPGLQARVIISRSSTNPSVRESDQAGQLLVADFPNLDLADVTIRDRIAYRKAAKDGMAVSELSPKDPKAAEEMETFYKEVYGNE</sequence>
<dbReference type="Gene3D" id="3.40.50.300">
    <property type="entry name" value="P-loop containing nucleotide triphosphate hydrolases"/>
    <property type="match status" value="1"/>
</dbReference>
<dbReference type="HOGENOM" id="CLU_037612_5_3_6"/>
<proteinExistence type="predicted"/>
<geneLocation type="plasmid" evidence="2 3">
    <name>pMETAL01</name>
</geneLocation>
<evidence type="ECO:0000313" key="2">
    <source>
        <dbReference type="EMBL" id="EIC27841.1"/>
    </source>
</evidence>
<dbReference type="EMBL" id="CM001476">
    <property type="protein sequence ID" value="EIC27841.1"/>
    <property type="molecule type" value="Genomic_DNA"/>
</dbReference>
<evidence type="ECO:0000313" key="3">
    <source>
        <dbReference type="Proteomes" id="UP000005090"/>
    </source>
</evidence>
<name>H8GRJ9_METAL</name>
<dbReference type="InterPro" id="IPR027417">
    <property type="entry name" value="P-loop_NTPase"/>
</dbReference>
<dbReference type="PANTHER" id="PTHR13696:SF96">
    <property type="entry name" value="COBQ_COBB_MIND_PARA NUCLEOTIDE BINDING DOMAIN-CONTAINING PROTEIN"/>
    <property type="match status" value="1"/>
</dbReference>
<feature type="domain" description="CobQ/CobB/MinD/ParA nucleotide binding" evidence="1">
    <location>
        <begin position="4"/>
        <end position="189"/>
    </location>
</feature>
<protein>
    <submittedName>
        <fullName evidence="2">ATPase involved in chromosome partitioning</fullName>
    </submittedName>
</protein>
<dbReference type="InterPro" id="IPR002586">
    <property type="entry name" value="CobQ/CobB/MinD/ParA_Nub-bd_dom"/>
</dbReference>